<sequence>MTTLVTLVLLILFYIVITVTIECAVIGSNQERKLITSADNTGQIQGEIIVQSPPLTVKGPPKGFPLIRYRRDTIHLDNNNNITSVEQLPVTIENIDKKMNNLEKKAMMGLGYAPLVISNLKMLVMSAFMVNMMALNVAIFITLRNMVFGPRFGEHIRYYNFGYKQKKHKHHHHHSYKHS</sequence>
<evidence type="ECO:0000256" key="1">
    <source>
        <dbReference type="SAM" id="SignalP"/>
    </source>
</evidence>
<keyword evidence="1" id="KW-0732">Signal</keyword>
<reference evidence="2 3" key="1">
    <citation type="submission" date="2022-12" db="EMBL/GenBank/DDBJ databases">
        <title>Chromosome-level genome assembly of true bugs.</title>
        <authorList>
            <person name="Ma L."/>
            <person name="Li H."/>
        </authorList>
    </citation>
    <scope>NUCLEOTIDE SEQUENCE [LARGE SCALE GENOMIC DNA]</scope>
    <source>
        <strain evidence="2">Lab_2022b</strain>
    </source>
</reference>
<protein>
    <submittedName>
        <fullName evidence="2">Uncharacterized protein</fullName>
    </submittedName>
</protein>
<name>A0AAW1DMY7_9HEMI</name>
<dbReference type="Proteomes" id="UP001461498">
    <property type="component" value="Unassembled WGS sequence"/>
</dbReference>
<feature type="chain" id="PRO_5043665369" evidence="1">
    <location>
        <begin position="19"/>
        <end position="179"/>
    </location>
</feature>
<feature type="signal peptide" evidence="1">
    <location>
        <begin position="1"/>
        <end position="18"/>
    </location>
</feature>
<dbReference type="EMBL" id="JAPXFL010000001">
    <property type="protein sequence ID" value="KAK9512021.1"/>
    <property type="molecule type" value="Genomic_DNA"/>
</dbReference>
<organism evidence="2 3">
    <name type="scientific">Rhynocoris fuscipes</name>
    <dbReference type="NCBI Taxonomy" id="488301"/>
    <lineage>
        <taxon>Eukaryota</taxon>
        <taxon>Metazoa</taxon>
        <taxon>Ecdysozoa</taxon>
        <taxon>Arthropoda</taxon>
        <taxon>Hexapoda</taxon>
        <taxon>Insecta</taxon>
        <taxon>Pterygota</taxon>
        <taxon>Neoptera</taxon>
        <taxon>Paraneoptera</taxon>
        <taxon>Hemiptera</taxon>
        <taxon>Heteroptera</taxon>
        <taxon>Panheteroptera</taxon>
        <taxon>Cimicomorpha</taxon>
        <taxon>Reduviidae</taxon>
        <taxon>Harpactorinae</taxon>
        <taxon>Harpactorini</taxon>
        <taxon>Rhynocoris</taxon>
    </lineage>
</organism>
<accession>A0AAW1DMY7</accession>
<comment type="caution">
    <text evidence="2">The sequence shown here is derived from an EMBL/GenBank/DDBJ whole genome shotgun (WGS) entry which is preliminary data.</text>
</comment>
<keyword evidence="3" id="KW-1185">Reference proteome</keyword>
<evidence type="ECO:0000313" key="2">
    <source>
        <dbReference type="EMBL" id="KAK9512021.1"/>
    </source>
</evidence>
<evidence type="ECO:0000313" key="3">
    <source>
        <dbReference type="Proteomes" id="UP001461498"/>
    </source>
</evidence>
<dbReference type="AlphaFoldDB" id="A0AAW1DMY7"/>
<gene>
    <name evidence="2" type="ORF">O3M35_000551</name>
</gene>
<proteinExistence type="predicted"/>